<dbReference type="SMART" id="SM00360">
    <property type="entry name" value="RRM"/>
    <property type="match status" value="1"/>
</dbReference>
<organism evidence="3 4">
    <name type="scientific">Gossypium australe</name>
    <dbReference type="NCBI Taxonomy" id="47621"/>
    <lineage>
        <taxon>Eukaryota</taxon>
        <taxon>Viridiplantae</taxon>
        <taxon>Streptophyta</taxon>
        <taxon>Embryophyta</taxon>
        <taxon>Tracheophyta</taxon>
        <taxon>Spermatophyta</taxon>
        <taxon>Magnoliopsida</taxon>
        <taxon>eudicotyledons</taxon>
        <taxon>Gunneridae</taxon>
        <taxon>Pentapetalae</taxon>
        <taxon>rosids</taxon>
        <taxon>malvids</taxon>
        <taxon>Malvales</taxon>
        <taxon>Malvaceae</taxon>
        <taxon>Malvoideae</taxon>
        <taxon>Gossypium</taxon>
    </lineage>
</organism>
<dbReference type="Pfam" id="PF00076">
    <property type="entry name" value="RRM_1"/>
    <property type="match status" value="1"/>
</dbReference>
<reference evidence="4" key="1">
    <citation type="journal article" date="2019" name="Plant Biotechnol. J.">
        <title>Genome sequencing of the Australian wild diploid species Gossypium australe highlights disease resistance and delayed gland morphogenesis.</title>
        <authorList>
            <person name="Cai Y."/>
            <person name="Cai X."/>
            <person name="Wang Q."/>
            <person name="Wang P."/>
            <person name="Zhang Y."/>
            <person name="Cai C."/>
            <person name="Xu Y."/>
            <person name="Wang K."/>
            <person name="Zhou Z."/>
            <person name="Wang C."/>
            <person name="Geng S."/>
            <person name="Li B."/>
            <person name="Dong Q."/>
            <person name="Hou Y."/>
            <person name="Wang H."/>
            <person name="Ai P."/>
            <person name="Liu Z."/>
            <person name="Yi F."/>
            <person name="Sun M."/>
            <person name="An G."/>
            <person name="Cheng J."/>
            <person name="Zhang Y."/>
            <person name="Shi Q."/>
            <person name="Xie Y."/>
            <person name="Shi X."/>
            <person name="Chang Y."/>
            <person name="Huang F."/>
            <person name="Chen Y."/>
            <person name="Hong S."/>
            <person name="Mi L."/>
            <person name="Sun Q."/>
            <person name="Zhang L."/>
            <person name="Zhou B."/>
            <person name="Peng R."/>
            <person name="Zhang X."/>
            <person name="Liu F."/>
        </authorList>
    </citation>
    <scope>NUCLEOTIDE SEQUENCE [LARGE SCALE GENOMIC DNA]</scope>
    <source>
        <strain evidence="4">cv. PA1801</strain>
    </source>
</reference>
<accession>A0A5B6WZI2</accession>
<dbReference type="SUPFAM" id="SSF54928">
    <property type="entry name" value="RNA-binding domain, RBD"/>
    <property type="match status" value="1"/>
</dbReference>
<dbReference type="Proteomes" id="UP000325315">
    <property type="component" value="Unassembled WGS sequence"/>
</dbReference>
<dbReference type="Gene3D" id="3.30.70.330">
    <property type="match status" value="1"/>
</dbReference>
<dbReference type="InterPro" id="IPR012677">
    <property type="entry name" value="Nucleotide-bd_a/b_plait_sf"/>
</dbReference>
<keyword evidence="4" id="KW-1185">Reference proteome</keyword>
<dbReference type="GO" id="GO:0003723">
    <property type="term" value="F:RNA binding"/>
    <property type="evidence" value="ECO:0007669"/>
    <property type="project" value="UniProtKB-UniRule"/>
</dbReference>
<protein>
    <submittedName>
        <fullName evidence="3">Serine/arginine-rich splicing factor SC35-like</fullName>
    </submittedName>
</protein>
<name>A0A5B6WZI2_9ROSI</name>
<dbReference type="InterPro" id="IPR000504">
    <property type="entry name" value="RRM_dom"/>
</dbReference>
<dbReference type="EMBL" id="SMMG02000001">
    <property type="protein sequence ID" value="KAA3486322.1"/>
    <property type="molecule type" value="Genomic_DNA"/>
</dbReference>
<proteinExistence type="predicted"/>
<evidence type="ECO:0000259" key="2">
    <source>
        <dbReference type="PROSITE" id="PS50102"/>
    </source>
</evidence>
<dbReference type="OrthoDB" id="1749483at2759"/>
<dbReference type="InterPro" id="IPR035979">
    <property type="entry name" value="RBD_domain_sf"/>
</dbReference>
<feature type="domain" description="RRM" evidence="2">
    <location>
        <begin position="55"/>
        <end position="133"/>
    </location>
</feature>
<dbReference type="CDD" id="cd00590">
    <property type="entry name" value="RRM_SF"/>
    <property type="match status" value="1"/>
</dbReference>
<evidence type="ECO:0000313" key="4">
    <source>
        <dbReference type="Proteomes" id="UP000325315"/>
    </source>
</evidence>
<comment type="caution">
    <text evidence="3">The sequence shown here is derived from an EMBL/GenBank/DDBJ whole genome shotgun (WGS) entry which is preliminary data.</text>
</comment>
<keyword evidence="1" id="KW-0694">RNA-binding</keyword>
<sequence>MKLFLKSGIIDNFLENEEAITEIFNKLRDSIYYSPEDFYYKDIADQIELINREMKIVFVYNILDSMHWKGLWVLFRFHGNVLDAFIPVKRNMEGKRFGFVRFANLEDAKRAISRLDGFVILGKKDLGENGQIQ</sequence>
<dbReference type="PROSITE" id="PS50102">
    <property type="entry name" value="RRM"/>
    <property type="match status" value="1"/>
</dbReference>
<dbReference type="AlphaFoldDB" id="A0A5B6WZI2"/>
<evidence type="ECO:0000313" key="3">
    <source>
        <dbReference type="EMBL" id="KAA3486322.1"/>
    </source>
</evidence>
<gene>
    <name evidence="3" type="ORF">EPI10_030245</name>
</gene>
<evidence type="ECO:0000256" key="1">
    <source>
        <dbReference type="PROSITE-ProRule" id="PRU00176"/>
    </source>
</evidence>